<evidence type="ECO:0008006" key="3">
    <source>
        <dbReference type="Google" id="ProtNLM"/>
    </source>
</evidence>
<evidence type="ECO:0000313" key="2">
    <source>
        <dbReference type="Proteomes" id="UP001549047"/>
    </source>
</evidence>
<comment type="caution">
    <text evidence="1">The sequence shown here is derived from an EMBL/GenBank/DDBJ whole genome shotgun (WGS) entry which is preliminary data.</text>
</comment>
<organism evidence="1 2">
    <name type="scientific">Rhizobium aquaticum</name>
    <dbReference type="NCBI Taxonomy" id="1549636"/>
    <lineage>
        <taxon>Bacteria</taxon>
        <taxon>Pseudomonadati</taxon>
        <taxon>Pseudomonadota</taxon>
        <taxon>Alphaproteobacteria</taxon>
        <taxon>Hyphomicrobiales</taxon>
        <taxon>Rhizobiaceae</taxon>
        <taxon>Rhizobium/Agrobacterium group</taxon>
        <taxon>Rhizobium</taxon>
    </lineage>
</organism>
<reference evidence="1 2" key="1">
    <citation type="submission" date="2024-06" db="EMBL/GenBank/DDBJ databases">
        <title>Genomic Encyclopedia of Type Strains, Phase IV (KMG-IV): sequencing the most valuable type-strain genomes for metagenomic binning, comparative biology and taxonomic classification.</title>
        <authorList>
            <person name="Goeker M."/>
        </authorList>
    </citation>
    <scope>NUCLEOTIDE SEQUENCE [LARGE SCALE GENOMIC DNA]</scope>
    <source>
        <strain evidence="1 2">DSM 29780</strain>
    </source>
</reference>
<dbReference type="Proteomes" id="UP001549047">
    <property type="component" value="Unassembled WGS sequence"/>
</dbReference>
<gene>
    <name evidence="1" type="ORF">ABID16_004061</name>
</gene>
<evidence type="ECO:0000313" key="1">
    <source>
        <dbReference type="EMBL" id="MET3615714.1"/>
    </source>
</evidence>
<proteinExistence type="predicted"/>
<protein>
    <recommendedName>
        <fullName evidence="3">Transposase</fullName>
    </recommendedName>
</protein>
<keyword evidence="2" id="KW-1185">Reference proteome</keyword>
<dbReference type="EMBL" id="JBEPMB010000009">
    <property type="protein sequence ID" value="MET3615714.1"/>
    <property type="molecule type" value="Genomic_DNA"/>
</dbReference>
<sequence length="43" mass="4685">MLYLFVFSQSERKTADALLLDVLQGLMARAARCLASVAGRKIG</sequence>
<name>A0ABV2J7F5_9HYPH</name>
<accession>A0ABV2J7F5</accession>